<feature type="region of interest" description="Disordered" evidence="1">
    <location>
        <begin position="49"/>
        <end position="71"/>
    </location>
</feature>
<reference evidence="2" key="1">
    <citation type="submission" date="2015-10" db="EMBL/GenBank/DDBJ databases">
        <authorList>
            <person name="Gilbert D.G."/>
        </authorList>
    </citation>
    <scope>NUCLEOTIDE SEQUENCE</scope>
    <source>
        <strain evidence="2">Phyl III-seqv23</strain>
    </source>
</reference>
<evidence type="ECO:0000256" key="1">
    <source>
        <dbReference type="SAM" id="MobiDB-lite"/>
    </source>
</evidence>
<protein>
    <submittedName>
        <fullName evidence="2">Uncharacterized protein</fullName>
    </submittedName>
</protein>
<dbReference type="AlphaFoldDB" id="A0A0S4TVJ2"/>
<sequence length="71" mass="7483">MPGRSHRITERVLSPGDAQRLDGFSDGAWSLDRVAGLLRIPAAAREAIRGAKKTGHRAPSSLALTPLPASP</sequence>
<organism evidence="2">
    <name type="scientific">Ralstonia solanacearum</name>
    <name type="common">Pseudomonas solanacearum</name>
    <dbReference type="NCBI Taxonomy" id="305"/>
    <lineage>
        <taxon>Bacteria</taxon>
        <taxon>Pseudomonadati</taxon>
        <taxon>Pseudomonadota</taxon>
        <taxon>Betaproteobacteria</taxon>
        <taxon>Burkholderiales</taxon>
        <taxon>Burkholderiaceae</taxon>
        <taxon>Ralstonia</taxon>
        <taxon>Ralstonia solanacearum species complex</taxon>
    </lineage>
</organism>
<evidence type="ECO:0000313" key="2">
    <source>
        <dbReference type="EMBL" id="CUV13519.1"/>
    </source>
</evidence>
<dbReference type="EMBL" id="LN899819">
    <property type="protein sequence ID" value="CUV13519.1"/>
    <property type="molecule type" value="Genomic_DNA"/>
</dbReference>
<name>A0A0S4TVJ2_RALSL</name>
<accession>A0A0S4TVJ2</accession>
<proteinExistence type="predicted"/>
<gene>
    <name evidence="2" type="ORF">RUN39_v1_590077</name>
</gene>